<dbReference type="PIRSF" id="PIRSF001434">
    <property type="entry name" value="CGS"/>
    <property type="match status" value="1"/>
</dbReference>
<gene>
    <name evidence="5" type="ORF">F8C82_08040</name>
</gene>
<evidence type="ECO:0000313" key="6">
    <source>
        <dbReference type="Proteomes" id="UP000484164"/>
    </source>
</evidence>
<dbReference type="EMBL" id="WBVQ01000002">
    <property type="protein sequence ID" value="KAB2815644.1"/>
    <property type="molecule type" value="Genomic_DNA"/>
</dbReference>
<dbReference type="GO" id="GO:0019346">
    <property type="term" value="P:transsulfuration"/>
    <property type="evidence" value="ECO:0007669"/>
    <property type="project" value="InterPro"/>
</dbReference>
<dbReference type="GO" id="GO:0016846">
    <property type="term" value="F:carbon-sulfur lyase activity"/>
    <property type="evidence" value="ECO:0007669"/>
    <property type="project" value="TreeGrafter"/>
</dbReference>
<keyword evidence="5" id="KW-0032">Aminotransferase</keyword>
<dbReference type="Proteomes" id="UP000484164">
    <property type="component" value="Unassembled WGS sequence"/>
</dbReference>
<keyword evidence="2 3" id="KW-0663">Pyridoxal phosphate</keyword>
<dbReference type="InterPro" id="IPR015424">
    <property type="entry name" value="PyrdxlP-dep_Trfase"/>
</dbReference>
<dbReference type="FunFam" id="3.40.640.10:FF:000046">
    <property type="entry name" value="Cystathionine gamma-lyase"/>
    <property type="match status" value="1"/>
</dbReference>
<dbReference type="InterPro" id="IPR015421">
    <property type="entry name" value="PyrdxlP-dep_Trfase_major"/>
</dbReference>
<comment type="cofactor">
    <cofactor evidence="1 4">
        <name>pyridoxal 5'-phosphate</name>
        <dbReference type="ChEBI" id="CHEBI:597326"/>
    </cofactor>
</comment>
<dbReference type="PANTHER" id="PTHR11808:SF80">
    <property type="entry name" value="CYSTATHIONINE GAMMA-LYASE"/>
    <property type="match status" value="1"/>
</dbReference>
<evidence type="ECO:0000256" key="2">
    <source>
        <dbReference type="ARBA" id="ARBA00022898"/>
    </source>
</evidence>
<dbReference type="Pfam" id="PF01053">
    <property type="entry name" value="Cys_Met_Meta_PP"/>
    <property type="match status" value="1"/>
</dbReference>
<evidence type="ECO:0000256" key="3">
    <source>
        <dbReference type="PIRSR" id="PIRSR001434-2"/>
    </source>
</evidence>
<reference evidence="5 6" key="1">
    <citation type="submission" date="2019-10" db="EMBL/GenBank/DDBJ databases">
        <title>Genome sequence of Phaeocystidibacter marisrubri JCM30614 (type strain).</title>
        <authorList>
            <person name="Bowman J.P."/>
        </authorList>
    </citation>
    <scope>NUCLEOTIDE SEQUENCE [LARGE SCALE GENOMIC DNA]</scope>
    <source>
        <strain evidence="5 6">JCM 30614</strain>
    </source>
</reference>
<evidence type="ECO:0000313" key="5">
    <source>
        <dbReference type="EMBL" id="KAB2815644.1"/>
    </source>
</evidence>
<dbReference type="GO" id="GO:0005737">
    <property type="term" value="C:cytoplasm"/>
    <property type="evidence" value="ECO:0007669"/>
    <property type="project" value="TreeGrafter"/>
</dbReference>
<keyword evidence="6" id="KW-1185">Reference proteome</keyword>
<dbReference type="AlphaFoldDB" id="A0A6L3ZDX3"/>
<protein>
    <submittedName>
        <fullName evidence="5">Aminotransferase class I/II-fold pyridoxal phosphate-dependent enzyme</fullName>
    </submittedName>
</protein>
<dbReference type="Gene3D" id="3.40.640.10">
    <property type="entry name" value="Type I PLP-dependent aspartate aminotransferase-like (Major domain)"/>
    <property type="match status" value="1"/>
</dbReference>
<feature type="modified residue" description="N6-(pyridoxal phosphate)lysine" evidence="3">
    <location>
        <position position="206"/>
    </location>
</feature>
<accession>A0A6L3ZDX3</accession>
<dbReference type="PANTHER" id="PTHR11808">
    <property type="entry name" value="TRANS-SULFURATION ENZYME FAMILY MEMBER"/>
    <property type="match status" value="1"/>
</dbReference>
<comment type="caution">
    <text evidence="5">The sequence shown here is derived from an EMBL/GenBank/DDBJ whole genome shotgun (WGS) entry which is preliminary data.</text>
</comment>
<organism evidence="5 6">
    <name type="scientific">Phaeocystidibacter marisrubri</name>
    <dbReference type="NCBI Taxonomy" id="1577780"/>
    <lineage>
        <taxon>Bacteria</taxon>
        <taxon>Pseudomonadati</taxon>
        <taxon>Bacteroidota</taxon>
        <taxon>Flavobacteriia</taxon>
        <taxon>Flavobacteriales</taxon>
        <taxon>Phaeocystidibacteraceae</taxon>
        <taxon>Phaeocystidibacter</taxon>
    </lineage>
</organism>
<proteinExistence type="inferred from homology"/>
<dbReference type="Gene3D" id="3.90.1150.10">
    <property type="entry name" value="Aspartate Aminotransferase, domain 1"/>
    <property type="match status" value="1"/>
</dbReference>
<keyword evidence="5" id="KW-0808">Transferase</keyword>
<dbReference type="SUPFAM" id="SSF53383">
    <property type="entry name" value="PLP-dependent transferases"/>
    <property type="match status" value="1"/>
</dbReference>
<dbReference type="InterPro" id="IPR000277">
    <property type="entry name" value="Cys/Met-Metab_PyrdxlP-dep_enz"/>
</dbReference>
<dbReference type="CDD" id="cd00614">
    <property type="entry name" value="CGS_like"/>
    <property type="match status" value="1"/>
</dbReference>
<name>A0A6L3ZDX3_9FLAO</name>
<dbReference type="InterPro" id="IPR015422">
    <property type="entry name" value="PyrdxlP-dep_Trfase_small"/>
</dbReference>
<comment type="similarity">
    <text evidence="4">Belongs to the trans-sulfuration enzymes family.</text>
</comment>
<dbReference type="RefSeq" id="WP_151693074.1">
    <property type="nucleotide sequence ID" value="NZ_BMGX01000001.1"/>
</dbReference>
<dbReference type="OrthoDB" id="9803729at2"/>
<evidence type="ECO:0000256" key="1">
    <source>
        <dbReference type="ARBA" id="ARBA00001933"/>
    </source>
</evidence>
<dbReference type="GO" id="GO:0030170">
    <property type="term" value="F:pyridoxal phosphate binding"/>
    <property type="evidence" value="ECO:0007669"/>
    <property type="project" value="InterPro"/>
</dbReference>
<evidence type="ECO:0000256" key="4">
    <source>
        <dbReference type="RuleBase" id="RU362118"/>
    </source>
</evidence>
<dbReference type="GO" id="GO:0008483">
    <property type="term" value="F:transaminase activity"/>
    <property type="evidence" value="ECO:0007669"/>
    <property type="project" value="UniProtKB-KW"/>
</dbReference>
<sequence length="391" mass="42205">MSQSHFETLAIREQMERTAQNEHAAPLFLTSSFTFDSAEGGAALFSGESDGNLYSRFSNPNTSEFARKLAHLEGYNHGIATASGMAAVFTAFAALVKSGDHIVAAANIFGNSLHILQAILPNMGVACTLVEVNDNAAFEQAIQPNTKLIFVESPANPTLTLADLSFLGKLCAEKGLLFLVDNCFATPYLQQPKRYGAHLVIHSATKYIDGQGRVLGGAIVGNETEVGACYDFIRRTGATLSPFNAWVLSKSLETLAVRMDRHCSNAQLLCEFLKSHPEVQEVIYPHDIDNPQYELAKAQMSQGGGLVGCVVRGGAERGAKFLNALQMHSLTANLGDTRSIATHPASTTHSKLSKEQQLAVGISPGFLRFSVGLEHHEDIINDVERALEKSK</sequence>